<evidence type="ECO:0000256" key="3">
    <source>
        <dbReference type="ARBA" id="ARBA00022475"/>
    </source>
</evidence>
<name>B3R0L4_PHYMT</name>
<protein>
    <submittedName>
        <fullName evidence="9">ABC-type methionine transport system, permease component</fullName>
    </submittedName>
</protein>
<evidence type="ECO:0000259" key="8">
    <source>
        <dbReference type="PROSITE" id="PS50928"/>
    </source>
</evidence>
<dbReference type="AlphaFoldDB" id="B3R0L4"/>
<keyword evidence="6 7" id="KW-0472">Membrane</keyword>
<comment type="similarity">
    <text evidence="7">Belongs to the binding-protein-dependent transport system permease family.</text>
</comment>
<feature type="transmembrane region" description="Helical" evidence="7">
    <location>
        <begin position="39"/>
        <end position="60"/>
    </location>
</feature>
<sequence length="250" mass="29242">MNSFLKRFLAVLSYKEPKVNFNQEKPYLILNGFLETLKLILPATFFSFVIGLFLGIFLYIIRIKKTYFKNKIYYLINFIFNLLMSAPFLAFSILIIKKFLGPYFNLYYGFEAAFFCLIFILIPIFARNCEQIFLELDENIYETSYMLGANRFQFVRYFIIRESIQSIILKTISLFISCLAYASVLGPIGINGLGEIVYRYGLQSPPYHRQANNFTNEDVIFVCIFINLLMVCIIYLIGIIINNIINNNKK</sequence>
<keyword evidence="2 7" id="KW-0813">Transport</keyword>
<organism evidence="10">
    <name type="scientific">Phytoplasma mali (strain AT)</name>
    <dbReference type="NCBI Taxonomy" id="482235"/>
    <lineage>
        <taxon>Bacteria</taxon>
        <taxon>Bacillati</taxon>
        <taxon>Mycoplasmatota</taxon>
        <taxon>Mollicutes</taxon>
        <taxon>Acholeplasmatales</taxon>
        <taxon>Acholeplasmataceae</taxon>
        <taxon>Candidatus Phytoplasma</taxon>
        <taxon>16SrX (Apple proliferation group)</taxon>
    </lineage>
</organism>
<feature type="domain" description="ABC transmembrane type-1" evidence="8">
    <location>
        <begin position="33"/>
        <end position="241"/>
    </location>
</feature>
<dbReference type="CDD" id="cd06261">
    <property type="entry name" value="TM_PBP2"/>
    <property type="match status" value="1"/>
</dbReference>
<gene>
    <name evidence="9" type="primary">metI</name>
    <name evidence="9" type="ordered locus">ATP_00191</name>
</gene>
<keyword evidence="3" id="KW-1003">Cell membrane</keyword>
<dbReference type="EMBL" id="CU469464">
    <property type="protein sequence ID" value="CAP18378.1"/>
    <property type="molecule type" value="Genomic_DNA"/>
</dbReference>
<keyword evidence="4 7" id="KW-0812">Transmembrane</keyword>
<evidence type="ECO:0000256" key="4">
    <source>
        <dbReference type="ARBA" id="ARBA00022692"/>
    </source>
</evidence>
<dbReference type="eggNOG" id="COG2011">
    <property type="taxonomic scope" value="Bacteria"/>
</dbReference>
<feature type="transmembrane region" description="Helical" evidence="7">
    <location>
        <begin position="167"/>
        <end position="190"/>
    </location>
</feature>
<evidence type="ECO:0000256" key="1">
    <source>
        <dbReference type="ARBA" id="ARBA00004651"/>
    </source>
</evidence>
<dbReference type="PROSITE" id="PS50928">
    <property type="entry name" value="ABC_TM1"/>
    <property type="match status" value="1"/>
</dbReference>
<dbReference type="STRING" id="37692.ATP_00191"/>
<dbReference type="SUPFAM" id="SSF161098">
    <property type="entry name" value="MetI-like"/>
    <property type="match status" value="1"/>
</dbReference>
<keyword evidence="10" id="KW-1185">Reference proteome</keyword>
<evidence type="ECO:0000313" key="10">
    <source>
        <dbReference type="Proteomes" id="UP000002020"/>
    </source>
</evidence>
<feature type="transmembrane region" description="Helical" evidence="7">
    <location>
        <begin position="107"/>
        <end position="126"/>
    </location>
</feature>
<reference evidence="9 10" key="1">
    <citation type="journal article" date="2008" name="BMC Genomics">
        <title>The linear chromosome of the plant-pathogenic mycoplasma 'Candidatus Phytoplasma mali'.</title>
        <authorList>
            <person name="Kube M."/>
            <person name="Schneider B."/>
            <person name="Kuhl H."/>
            <person name="Dandekar T."/>
            <person name="Heitmann K."/>
            <person name="Migdoll A.M."/>
            <person name="Reinhardt R."/>
            <person name="Seemueller E."/>
        </authorList>
    </citation>
    <scope>NUCLEOTIDE SEQUENCE [LARGE SCALE GENOMIC DNA]</scope>
    <source>
        <strain evidence="9 10">AT</strain>
    </source>
</reference>
<dbReference type="InterPro" id="IPR035906">
    <property type="entry name" value="MetI-like_sf"/>
</dbReference>
<feature type="transmembrane region" description="Helical" evidence="7">
    <location>
        <begin position="219"/>
        <end position="245"/>
    </location>
</feature>
<accession>B3R0L4</accession>
<keyword evidence="5 7" id="KW-1133">Transmembrane helix</keyword>
<dbReference type="GO" id="GO:0005886">
    <property type="term" value="C:plasma membrane"/>
    <property type="evidence" value="ECO:0007669"/>
    <property type="project" value="UniProtKB-SubCell"/>
</dbReference>
<evidence type="ECO:0000256" key="6">
    <source>
        <dbReference type="ARBA" id="ARBA00023136"/>
    </source>
</evidence>
<dbReference type="KEGG" id="pml:ATP_00191"/>
<comment type="subcellular location">
    <subcellularLocation>
        <location evidence="1 7">Cell membrane</location>
        <topology evidence="1 7">Multi-pass membrane protein</topology>
    </subcellularLocation>
</comment>
<evidence type="ECO:0000256" key="2">
    <source>
        <dbReference type="ARBA" id="ARBA00022448"/>
    </source>
</evidence>
<dbReference type="InterPro" id="IPR000515">
    <property type="entry name" value="MetI-like"/>
</dbReference>
<dbReference type="InterPro" id="IPR051322">
    <property type="entry name" value="AA_ABC_Transporter_Permease"/>
</dbReference>
<dbReference type="HOGENOM" id="CLU_077375_0_2_14"/>
<dbReference type="Pfam" id="PF00528">
    <property type="entry name" value="BPD_transp_1"/>
    <property type="match status" value="1"/>
</dbReference>
<evidence type="ECO:0000256" key="7">
    <source>
        <dbReference type="RuleBase" id="RU363032"/>
    </source>
</evidence>
<feature type="transmembrane region" description="Helical" evidence="7">
    <location>
        <begin position="72"/>
        <end position="95"/>
    </location>
</feature>
<dbReference type="GO" id="GO:0048473">
    <property type="term" value="P:D-methionine transmembrane transport"/>
    <property type="evidence" value="ECO:0007669"/>
    <property type="project" value="TreeGrafter"/>
</dbReference>
<dbReference type="PANTHER" id="PTHR30450:SF14">
    <property type="entry name" value="TRANSPORTER, PERMEASE PROTEIN, PUTATIVE-RELATED"/>
    <property type="match status" value="1"/>
</dbReference>
<proteinExistence type="inferred from homology"/>
<evidence type="ECO:0000256" key="5">
    <source>
        <dbReference type="ARBA" id="ARBA00022989"/>
    </source>
</evidence>
<evidence type="ECO:0000313" key="9">
    <source>
        <dbReference type="EMBL" id="CAP18378.1"/>
    </source>
</evidence>
<dbReference type="Gene3D" id="1.10.3720.10">
    <property type="entry name" value="MetI-like"/>
    <property type="match status" value="1"/>
</dbReference>
<dbReference type="Proteomes" id="UP000002020">
    <property type="component" value="Chromosome"/>
</dbReference>
<dbReference type="PANTHER" id="PTHR30450">
    <property type="entry name" value="ABC TRANSPORTER PERMEASE"/>
    <property type="match status" value="1"/>
</dbReference>